<feature type="transmembrane region" description="Helical" evidence="8">
    <location>
        <begin position="1311"/>
        <end position="1337"/>
    </location>
</feature>
<comment type="caution">
    <text evidence="6">Lacks conserved residue(s) required for the propagation of feature annotation.</text>
</comment>
<dbReference type="Proteomes" id="UP000663889">
    <property type="component" value="Unassembled WGS sequence"/>
</dbReference>
<dbReference type="Pfam" id="PF00008">
    <property type="entry name" value="EGF"/>
    <property type="match status" value="1"/>
</dbReference>
<dbReference type="SMART" id="SM00181">
    <property type="entry name" value="EGF"/>
    <property type="match status" value="4"/>
</dbReference>
<sequence>MILLHFTAATPQINLHYADWIKENESHNGLQHDCLRVLASNDETSISREITSYCMSELPSKSHIIENDNIFPNFTFAELYKLNITSEHLYHWSAPMDIAEDYQYYLNQLSISNNIIYLASQVFYNCTLPRFGSMCQYEIIYYRPNHSSLYDIIHAYYSTHTYNPTNLTCYTHLQCNRGNFPACLDWSEICDGQVHCLDGEYDEEQCWQIEMNECNDDEYRCRNGQCIPKEFFRDDNQIPDCLDGSDIISMLTYGVIDCNTAKPSFICEDLICTLKNFLTSSCTFERIRLLWKAIYSIKDESISEECWASIGCSFRVPGFEKSFCQKICDLVPCTEIINNTCPDMFYLPNVPIFFGDVYAAARKSELLQNPYALCPSLYICYNNSRYDGYFINQSKIFFNNRTCFSDPSDSQCKFWPWPLLWSPINQEYLVELYNGLKRFSIIINYNSTICNRSNKYQCANSSKCISISRLMNAVHDCPESDDEDISKINHINLTHPFNNYFKCELVNKYIEQFRFQNRHCDCLVQDYHFCEDEDLHIYFVRKNISFQTICDRFTELVPITIKDKNETDETECEQWSCNNIYTRCDGVWNCLRGEDEIGCDLSATFNCPSGHHQCISFLTNKFTCLPIDKANDGNIDCVGATDEPSLCQPKYEVYLYDNFYCRQSNVSGCHSNRIVCDASKDCDHGDDENFCVTNRTSNQRFGICHTIHKSIRSDVEQFLCEETKHKTKEQIKYFSLNGLDMSVEHQPKTMTKPISSISSVNEIFHLPELQCHRGFALRFWLSNRENITRTICLCPPSFYGDICQYQNQRVSLTIQFRALSDSFSTVFTIIVALIDDSEQRTIHSYEKLTYLSIRDCKVKFNIYLLYSTRPKNQTKNYAIHIDIYEKLSLNYRGSFLFPIKFPFLPVHRLPYLVDIPRKEKSQICSNSKCVHGKCIIYSNNPQHGSFCQCNRGWSGQYCTISHISMCSSDSIFIGVSAYNRSICACPINKFGDRCLLVNNICQTDSKNQKCENGGQCIPTDEYTISNKTFICICPKGYSGDRCELVHNKIILSFGKGIVLSQSIFIHFIEIINNNIPGRTTTFRTIPLQQNSLTIYRSQPFHLIFIELLNKFYYLALIQTNYQRSITTTTTIKSSNRCPHINELFNETFVQMHILRRIKYYHLPCQKYSSNLSCFYDDRYICLCYDYEQQQRLANCFDFNHDMKFDCLGQSVCENGGQCFQDMPDCPQRSMCICPTCFYGERCQFTSSGFGLSLDPIIGYHIQPRISLFYQPTIVKVSLVVTIIFMIAGFINGILALITFNNKKICETGCGLYLLGSTITTLLTTFMFGLKFSIFLLTQMTFISNRVFLKIQCLSLDFILRVCLNMDQWLNACVAIERAVTIIKAARFRKKKSKQIAKIVIVLLLIFMISTSIYEPFYRRLIDEENEDIKRTWCIVTYSSHLKTFNSIVHSFHFFVPFILNLISAIILITKKSHQQSKVRRNIRFIEAFKKQILQHKHLFTAPVALVILAVPRLILSFVLKCMTSTNDSWLFLIGYFISFIPPMLTFVVFIIPSTFYIEQFHRSLAVYRIKIGRQLKYIS</sequence>
<dbReference type="PANTHER" id="PTHR24033">
    <property type="entry name" value="EGF-LIKE DOMAIN-CONTAINING PROTEIN"/>
    <property type="match status" value="1"/>
</dbReference>
<dbReference type="InterPro" id="IPR000276">
    <property type="entry name" value="GPCR_Rhodpsn"/>
</dbReference>
<feature type="domain" description="EGF-like" evidence="9">
    <location>
        <begin position="920"/>
        <end position="959"/>
    </location>
</feature>
<keyword evidence="2 8" id="KW-0812">Transmembrane</keyword>
<feature type="transmembrane region" description="Helical" evidence="8">
    <location>
        <begin position="1531"/>
        <end position="1557"/>
    </location>
</feature>
<dbReference type="Pfam" id="PF00001">
    <property type="entry name" value="7tm_1"/>
    <property type="match status" value="1"/>
</dbReference>
<dbReference type="SMART" id="SM00192">
    <property type="entry name" value="LDLa"/>
    <property type="match status" value="6"/>
</dbReference>
<dbReference type="PANTHER" id="PTHR24033:SF232">
    <property type="entry name" value="LAMININ SUBUNIT GAMMA-2-RELATED"/>
    <property type="match status" value="1"/>
</dbReference>
<evidence type="ECO:0000256" key="6">
    <source>
        <dbReference type="PROSITE-ProRule" id="PRU00076"/>
    </source>
</evidence>
<evidence type="ECO:0000256" key="2">
    <source>
        <dbReference type="ARBA" id="ARBA00022692"/>
    </source>
</evidence>
<feature type="disulfide bond" evidence="7">
    <location>
        <begin position="676"/>
        <end position="691"/>
    </location>
</feature>
<gene>
    <name evidence="11" type="ORF">SEV965_LOCUS26921</name>
</gene>
<feature type="disulfide bond" evidence="7">
    <location>
        <begin position="214"/>
        <end position="226"/>
    </location>
</feature>
<dbReference type="InterPro" id="IPR002172">
    <property type="entry name" value="LDrepeatLR_classA_rpt"/>
</dbReference>
<comment type="caution">
    <text evidence="11">The sequence shown here is derived from an EMBL/GenBank/DDBJ whole genome shotgun (WGS) entry which is preliminary data.</text>
</comment>
<evidence type="ECO:0000256" key="5">
    <source>
        <dbReference type="ARBA" id="ARBA00023157"/>
    </source>
</evidence>
<evidence type="ECO:0000256" key="3">
    <source>
        <dbReference type="ARBA" id="ARBA00022989"/>
    </source>
</evidence>
<dbReference type="GO" id="GO:0016020">
    <property type="term" value="C:membrane"/>
    <property type="evidence" value="ECO:0007669"/>
    <property type="project" value="UniProtKB-SubCell"/>
</dbReference>
<dbReference type="CDD" id="cd00054">
    <property type="entry name" value="EGF_CA"/>
    <property type="match status" value="1"/>
</dbReference>
<feature type="transmembrane region" description="Helical" evidence="8">
    <location>
        <begin position="1447"/>
        <end position="1469"/>
    </location>
</feature>
<evidence type="ECO:0000256" key="7">
    <source>
        <dbReference type="PROSITE-ProRule" id="PRU00124"/>
    </source>
</evidence>
<feature type="transmembrane region" description="Helical" evidence="8">
    <location>
        <begin position="1276"/>
        <end position="1299"/>
    </location>
</feature>
<dbReference type="InterPro" id="IPR051830">
    <property type="entry name" value="NOTCH_homolog"/>
</dbReference>
<dbReference type="SUPFAM" id="SSF57196">
    <property type="entry name" value="EGF/Laminin"/>
    <property type="match status" value="1"/>
</dbReference>
<dbReference type="InterPro" id="IPR017452">
    <property type="entry name" value="GPCR_Rhodpsn_7TM"/>
</dbReference>
<evidence type="ECO:0000256" key="8">
    <source>
        <dbReference type="SAM" id="Phobius"/>
    </source>
</evidence>
<dbReference type="PROSITE" id="PS01186">
    <property type="entry name" value="EGF_2"/>
    <property type="match status" value="2"/>
</dbReference>
<evidence type="ECO:0000259" key="9">
    <source>
        <dbReference type="PROSITE" id="PS50026"/>
    </source>
</evidence>
<dbReference type="Gene3D" id="4.10.400.10">
    <property type="entry name" value="Low-density Lipoprotein Receptor"/>
    <property type="match status" value="1"/>
</dbReference>
<protein>
    <submittedName>
        <fullName evidence="11">Uncharacterized protein</fullName>
    </submittedName>
</protein>
<dbReference type="Gene3D" id="1.20.1070.10">
    <property type="entry name" value="Rhodopsin 7-helix transmembrane proteins"/>
    <property type="match status" value="1"/>
</dbReference>
<dbReference type="CDD" id="cd00112">
    <property type="entry name" value="LDLa"/>
    <property type="match status" value="1"/>
</dbReference>
<dbReference type="PRINTS" id="PR00261">
    <property type="entry name" value="LDLRECEPTOR"/>
</dbReference>
<dbReference type="PROSITE" id="PS50262">
    <property type="entry name" value="G_PROTEIN_RECEP_F1_2"/>
    <property type="match status" value="1"/>
</dbReference>
<keyword evidence="4 8" id="KW-0472">Membrane</keyword>
<feature type="domain" description="G-protein coupled receptors family 1 profile" evidence="10">
    <location>
        <begin position="1290"/>
        <end position="1549"/>
    </location>
</feature>
<name>A0A815EE77_9BILA</name>
<evidence type="ECO:0000256" key="1">
    <source>
        <dbReference type="ARBA" id="ARBA00004370"/>
    </source>
</evidence>
<dbReference type="SUPFAM" id="SSF81321">
    <property type="entry name" value="Family A G protein-coupled receptor-like"/>
    <property type="match status" value="1"/>
</dbReference>
<dbReference type="InterPro" id="IPR000742">
    <property type="entry name" value="EGF"/>
</dbReference>
<feature type="domain" description="EGF-like" evidence="9">
    <location>
        <begin position="997"/>
        <end position="1043"/>
    </location>
</feature>
<dbReference type="EMBL" id="CAJNOU010002350">
    <property type="protein sequence ID" value="CAF1313499.1"/>
    <property type="molecule type" value="Genomic_DNA"/>
</dbReference>
<feature type="transmembrane region" description="Helical" evidence="8">
    <location>
        <begin position="1498"/>
        <end position="1519"/>
    </location>
</feature>
<feature type="disulfide bond" evidence="6">
    <location>
        <begin position="1033"/>
        <end position="1042"/>
    </location>
</feature>
<dbReference type="InterPro" id="IPR036055">
    <property type="entry name" value="LDL_receptor-like_sf"/>
</dbReference>
<dbReference type="PROSITE" id="PS50026">
    <property type="entry name" value="EGF_3"/>
    <property type="match status" value="2"/>
</dbReference>
<keyword evidence="5 6" id="KW-1015">Disulfide bond</keyword>
<comment type="subcellular location">
    <subcellularLocation>
        <location evidence="1">Membrane</location>
    </subcellularLocation>
</comment>
<evidence type="ECO:0000313" key="12">
    <source>
        <dbReference type="Proteomes" id="UP000663889"/>
    </source>
</evidence>
<reference evidence="11" key="1">
    <citation type="submission" date="2021-02" db="EMBL/GenBank/DDBJ databases">
        <authorList>
            <person name="Nowell W R."/>
        </authorList>
    </citation>
    <scope>NUCLEOTIDE SEQUENCE</scope>
</reference>
<dbReference type="PROSITE" id="PS00022">
    <property type="entry name" value="EGF_1"/>
    <property type="match status" value="3"/>
</dbReference>
<proteinExistence type="predicted"/>
<dbReference type="GO" id="GO:0004930">
    <property type="term" value="F:G protein-coupled receptor activity"/>
    <property type="evidence" value="ECO:0007669"/>
    <property type="project" value="InterPro"/>
</dbReference>
<evidence type="ECO:0000259" key="10">
    <source>
        <dbReference type="PROSITE" id="PS50262"/>
    </source>
</evidence>
<keyword evidence="3 8" id="KW-1133">Transmembrane helix</keyword>
<keyword evidence="6" id="KW-0245">EGF-like domain</keyword>
<evidence type="ECO:0000313" key="11">
    <source>
        <dbReference type="EMBL" id="CAF1313499.1"/>
    </source>
</evidence>
<feature type="disulfide bond" evidence="6">
    <location>
        <begin position="949"/>
        <end position="958"/>
    </location>
</feature>
<dbReference type="PROSITE" id="PS50068">
    <property type="entry name" value="LDLRA_2"/>
    <property type="match status" value="2"/>
</dbReference>
<feature type="transmembrane region" description="Helical" evidence="8">
    <location>
        <begin position="1395"/>
        <end position="1413"/>
    </location>
</feature>
<accession>A0A815EE77</accession>
<evidence type="ECO:0000256" key="4">
    <source>
        <dbReference type="ARBA" id="ARBA00023136"/>
    </source>
</evidence>
<organism evidence="11 12">
    <name type="scientific">Rotaria sordida</name>
    <dbReference type="NCBI Taxonomy" id="392033"/>
    <lineage>
        <taxon>Eukaryota</taxon>
        <taxon>Metazoa</taxon>
        <taxon>Spiralia</taxon>
        <taxon>Gnathifera</taxon>
        <taxon>Rotifera</taxon>
        <taxon>Eurotatoria</taxon>
        <taxon>Bdelloidea</taxon>
        <taxon>Philodinida</taxon>
        <taxon>Philodinidae</taxon>
        <taxon>Rotaria</taxon>
    </lineage>
</organism>
<dbReference type="Gene3D" id="2.10.25.10">
    <property type="entry name" value="Laminin"/>
    <property type="match status" value="2"/>
</dbReference>
<feature type="disulfide bond" evidence="6">
    <location>
        <begin position="924"/>
        <end position="934"/>
    </location>
</feature>